<dbReference type="Proteomes" id="UP000216308">
    <property type="component" value="Unassembled WGS sequence"/>
</dbReference>
<evidence type="ECO:0000256" key="1">
    <source>
        <dbReference type="ARBA" id="ARBA00022603"/>
    </source>
</evidence>
<dbReference type="InterPro" id="IPR050953">
    <property type="entry name" value="N4_N6_ade-DNA_methylase"/>
</dbReference>
<dbReference type="GO" id="GO:0008170">
    <property type="term" value="F:N-methyltransferase activity"/>
    <property type="evidence" value="ECO:0007669"/>
    <property type="project" value="InterPro"/>
</dbReference>
<protein>
    <submittedName>
        <fullName evidence="7">Uncharacterized protein</fullName>
    </submittedName>
</protein>
<accession>A0A256IJZ5</accession>
<dbReference type="Pfam" id="PF22837">
    <property type="entry name" value="M_Eco57I_C"/>
    <property type="match status" value="1"/>
</dbReference>
<dbReference type="GO" id="GO:0032259">
    <property type="term" value="P:methylation"/>
    <property type="evidence" value="ECO:0007669"/>
    <property type="project" value="UniProtKB-KW"/>
</dbReference>
<dbReference type="PANTHER" id="PTHR33841">
    <property type="entry name" value="DNA METHYLTRANSFERASE YEEA-RELATED"/>
    <property type="match status" value="1"/>
</dbReference>
<sequence>MTTTPKEQKFHSLLYSALYRYVENNDTKFSEVSIEKDVEGRRADIHLDSNLTGSLVIEVKRDDISPYDKDVIKQARDYTRDIDADFFATCNSNDFYLFNYNGEIELSDVPYNYANLRPINLSDDDLDGFIPQLLSGIDHLYQHGTLPDQEKKEQVVGLLRTFHSTIWPAYKELAEQKYESNEKFINLFNDWVRENDFTGLDTDAQLETAAKQYAYLLTNKILFYEVVREQTPEPIEPSDGNKLQSLVGVSSLDFLDEHIRRRFEEIIEKIDYKPIFSNSDLFEQFPHNKKTLKNIQSLAENIEEREISGIDEDLLGDVFEELIPASERKKLGQYYTPPTIAEAVSKWVLDAQVENTYPDILDPASGSGTFPVEVYTEIKREYPDATHQDILDCITAIDINKFPLHLTALNLASQNIEEEIDTLHAYHSSFFDIDPDSTMLESVRLDDRDTGEIGYFDGVVGNPPYIRNRDIPDKDAFRAHLSRFGAENQSTYLDGSKKLSKKSDAYVYFATHATQFLRDGGRLGFVIPPKWMSVRYGIDFQQFLFDHYRIHAVVVFAERAFEDAFVDTCLLLIERCEDEEARRDTVTRFIRVQDEMEPVDLYDTVTYGMTLDEEPMDVRTRPNYRSVGVRQSYLEDTGPKKIGYYLNAPLQLINLIERDDFVPVSEFVDVSYGQKTGANRWFLLDQDEAHNRGIEDRFLSPVVKSIKGMDSEVFDKNDATQYIIDVHDYVEEVKQETTAFEDTDLEDDVKDALKRDGYTGLLQYIQEGEADDHHSGSTCASRPVWFDLGEQTAPELFHPRFFKWRLFTVVNRAEALTTDAVQNVAVKPEFDSKVVTGVMNSSLYAAAVECWGRVEGNGVLQLMTYETKSIPVPDIRTFTEDGCDAIREATDALLEGEPDAEHQLNKAVLDAVGVDISAEELAEMREVMTNQRLAGEFESEVMLRDLDAATDWSAEYFTETPASSGGASTLDDF</sequence>
<feature type="domain" description="Type II methyltransferase M.Eco57I C-terminal" evidence="6">
    <location>
        <begin position="653"/>
        <end position="881"/>
    </location>
</feature>
<dbReference type="OrthoDB" id="45790at2157"/>
<dbReference type="Pfam" id="PF02384">
    <property type="entry name" value="N6_Mtase"/>
    <property type="match status" value="1"/>
</dbReference>
<dbReference type="GO" id="GO:0009007">
    <property type="term" value="F:site-specific DNA-methyltransferase (adenine-specific) activity"/>
    <property type="evidence" value="ECO:0007669"/>
    <property type="project" value="UniProtKB-EC"/>
</dbReference>
<evidence type="ECO:0000256" key="2">
    <source>
        <dbReference type="ARBA" id="ARBA00022679"/>
    </source>
</evidence>
<name>A0A256IJZ5_9EURY</name>
<keyword evidence="1" id="KW-0489">Methyltransferase</keyword>
<keyword evidence="8" id="KW-1185">Reference proteome</keyword>
<keyword evidence="2" id="KW-0808">Transferase</keyword>
<dbReference type="GO" id="GO:0003677">
    <property type="term" value="F:DNA binding"/>
    <property type="evidence" value="ECO:0007669"/>
    <property type="project" value="InterPro"/>
</dbReference>
<proteinExistence type="predicted"/>
<evidence type="ECO:0000313" key="8">
    <source>
        <dbReference type="Proteomes" id="UP000216308"/>
    </source>
</evidence>
<gene>
    <name evidence="7" type="ORF">DJ70_07935</name>
</gene>
<organism evidence="7 8">
    <name type="scientific">Halorubrum halodurans</name>
    <dbReference type="NCBI Taxonomy" id="1383851"/>
    <lineage>
        <taxon>Archaea</taxon>
        <taxon>Methanobacteriati</taxon>
        <taxon>Methanobacteriota</taxon>
        <taxon>Stenosarchaea group</taxon>
        <taxon>Halobacteria</taxon>
        <taxon>Halobacteriales</taxon>
        <taxon>Haloferacaceae</taxon>
        <taxon>Halorubrum</taxon>
    </lineage>
</organism>
<evidence type="ECO:0000259" key="5">
    <source>
        <dbReference type="Pfam" id="PF02384"/>
    </source>
</evidence>
<keyword evidence="3" id="KW-0949">S-adenosyl-L-methionine</keyword>
<dbReference type="InterPro" id="IPR002052">
    <property type="entry name" value="DNA_methylase_N6_adenine_CS"/>
</dbReference>
<comment type="caution">
    <text evidence="7">The sequence shown here is derived from an EMBL/GenBank/DDBJ whole genome shotgun (WGS) entry which is preliminary data.</text>
</comment>
<keyword evidence="4" id="KW-0680">Restriction system</keyword>
<dbReference type="PANTHER" id="PTHR33841:SF5">
    <property type="entry name" value="DNA METHYLASE (MODIFICATION METHYLASE) (METHYLTRANSFERASE)-RELATED"/>
    <property type="match status" value="1"/>
</dbReference>
<feature type="domain" description="DNA methylase adenine-specific" evidence="5">
    <location>
        <begin position="311"/>
        <end position="596"/>
    </location>
</feature>
<evidence type="ECO:0000313" key="7">
    <source>
        <dbReference type="EMBL" id="OYR56636.1"/>
    </source>
</evidence>
<dbReference type="SUPFAM" id="SSF53335">
    <property type="entry name" value="S-adenosyl-L-methionine-dependent methyltransferases"/>
    <property type="match status" value="1"/>
</dbReference>
<reference evidence="7 8" key="1">
    <citation type="journal article" date="2014" name="Front. Microbiol.">
        <title>Population and genomic analysis of the genus Halorubrum.</title>
        <authorList>
            <person name="Fullmer M.S."/>
            <person name="Soucy S.M."/>
            <person name="Swithers K.S."/>
            <person name="Makkay A.M."/>
            <person name="Wheeler R."/>
            <person name="Ventosa A."/>
            <person name="Gogarten J.P."/>
            <person name="Papke R.T."/>
        </authorList>
    </citation>
    <scope>NUCLEOTIDE SEQUENCE [LARGE SCALE GENOMIC DNA]</scope>
    <source>
        <strain evidence="7 8">Cb34</strain>
    </source>
</reference>
<dbReference type="PROSITE" id="PS00092">
    <property type="entry name" value="N6_MTASE"/>
    <property type="match status" value="1"/>
</dbReference>
<evidence type="ECO:0000256" key="4">
    <source>
        <dbReference type="ARBA" id="ARBA00022747"/>
    </source>
</evidence>
<dbReference type="InterPro" id="IPR003356">
    <property type="entry name" value="DNA_methylase_A-5"/>
</dbReference>
<dbReference type="PRINTS" id="PR00507">
    <property type="entry name" value="N12N6MTFRASE"/>
</dbReference>
<dbReference type="AlphaFoldDB" id="A0A256IJZ5"/>
<dbReference type="Gene3D" id="3.40.50.150">
    <property type="entry name" value="Vaccinia Virus protein VP39"/>
    <property type="match status" value="1"/>
</dbReference>
<dbReference type="RefSeq" id="WP_094531749.1">
    <property type="nucleotide sequence ID" value="NZ_NHPJ01000081.1"/>
</dbReference>
<evidence type="ECO:0000256" key="3">
    <source>
        <dbReference type="ARBA" id="ARBA00022691"/>
    </source>
</evidence>
<dbReference type="EMBL" id="NHPJ01000081">
    <property type="protein sequence ID" value="OYR56636.1"/>
    <property type="molecule type" value="Genomic_DNA"/>
</dbReference>
<dbReference type="InterPro" id="IPR054520">
    <property type="entry name" value="M_Eco57I_C"/>
</dbReference>
<dbReference type="InterPro" id="IPR029063">
    <property type="entry name" value="SAM-dependent_MTases_sf"/>
</dbReference>
<dbReference type="GO" id="GO:0009307">
    <property type="term" value="P:DNA restriction-modification system"/>
    <property type="evidence" value="ECO:0007669"/>
    <property type="project" value="UniProtKB-KW"/>
</dbReference>
<evidence type="ECO:0000259" key="6">
    <source>
        <dbReference type="Pfam" id="PF22837"/>
    </source>
</evidence>